<dbReference type="InterPro" id="IPR001633">
    <property type="entry name" value="EAL_dom"/>
</dbReference>
<sequence length="821" mass="91655">MGTLLLFSITTRLIGVALALWLLLRDRRLPFLLLAGLTTLMAARQTFTLLHTDVPWRGGPWETEVPGLLVSFLVLGVVLASMRLLREDNRQFSFWDNVSREAGFAFAHLDPHQTLRRISSNIRELLGHSPEDLEGLSFRTLTAPESPLRALPARHEAPALNQGLRREAILRGPDGQRIPVHVFVRFLDNPLHGCRGYSLVIADRRQEVQARDLQETISSLAREAEELIANEGWGLVHIAEHAARALSLERITIWWFSPDHQFLRCAENFHRTEGRHTAGEVLNVAETPLYLDALRASRVLVVENPGSHPHISELRDTYIARHGITALLNAPILIEGRMTGVVCFEHTGEPRTWNESEIAFAGSIADLVALARTAGHHRQRAEHLAHQAYLDPLTGLMNWQHLQRRLQEEVDREAERAEACLALLYIDLDQFRYINDTLGHETGDHLLAEVAKELIAHQPADSLLGRVGGDEFVLAVPQMEPEAARTLGETIRQRLAHFGFDVGDRDITLSASIGIAPLEGAPATAGDLLARADLACSQAKEEGRNRVTLYAPGETAEQIMSERLETFHRIRNALNRDRFRLLYQPIRGLGGETGDFHEALLRMEDGDDLLPPGAFLPTAERFSLMGEIDRWVVRNALAELAVLRRQRPGLTFSVNLSARAFNDQPLFDEIRAQIHHWALDPASVVFEITETEAIANIEAAKTMIWTLKEMGCRFSLDDFGSGFASFAYLRELPVDLVKIDGRFIRELAGSTLDHAIVRALVDIADTLGKEVVAEFVENGQTLALLRDMGVHYGQGYYLGRPAEEPAPVLRRPNLPSAAGDH</sequence>
<keyword evidence="1" id="KW-0812">Transmembrane</keyword>
<dbReference type="RefSeq" id="WP_373654589.1">
    <property type="nucleotide sequence ID" value="NZ_JBGUAW010000002.1"/>
</dbReference>
<feature type="domain" description="EAL" evidence="2">
    <location>
        <begin position="563"/>
        <end position="815"/>
    </location>
</feature>
<evidence type="ECO:0000313" key="5">
    <source>
        <dbReference type="Proteomes" id="UP001575181"/>
    </source>
</evidence>
<accession>A0ABV4TTG2</accession>
<dbReference type="Gene3D" id="3.30.70.270">
    <property type="match status" value="1"/>
</dbReference>
<evidence type="ECO:0000313" key="4">
    <source>
        <dbReference type="EMBL" id="MFA9459803.1"/>
    </source>
</evidence>
<dbReference type="PANTHER" id="PTHR44757">
    <property type="entry name" value="DIGUANYLATE CYCLASE DGCP"/>
    <property type="match status" value="1"/>
</dbReference>
<dbReference type="SMART" id="SM00065">
    <property type="entry name" value="GAF"/>
    <property type="match status" value="1"/>
</dbReference>
<comment type="caution">
    <text evidence="4">The sequence shown here is derived from an EMBL/GenBank/DDBJ whole genome shotgun (WGS) entry which is preliminary data.</text>
</comment>
<dbReference type="PANTHER" id="PTHR44757:SF2">
    <property type="entry name" value="BIOFILM ARCHITECTURE MAINTENANCE PROTEIN MBAA"/>
    <property type="match status" value="1"/>
</dbReference>
<dbReference type="Gene3D" id="3.30.450.20">
    <property type="entry name" value="PAS domain"/>
    <property type="match status" value="1"/>
</dbReference>
<gene>
    <name evidence="4" type="ORF">ACERLL_03080</name>
</gene>
<dbReference type="CDD" id="cd01949">
    <property type="entry name" value="GGDEF"/>
    <property type="match status" value="1"/>
</dbReference>
<dbReference type="InterPro" id="IPR052155">
    <property type="entry name" value="Biofilm_reg_signaling"/>
</dbReference>
<dbReference type="Gene3D" id="3.20.20.450">
    <property type="entry name" value="EAL domain"/>
    <property type="match status" value="1"/>
</dbReference>
<dbReference type="NCBIfam" id="TIGR00254">
    <property type="entry name" value="GGDEF"/>
    <property type="match status" value="1"/>
</dbReference>
<protein>
    <submittedName>
        <fullName evidence="4">Bifunctional diguanylate cyclase/phosphodiesterase</fullName>
    </submittedName>
</protein>
<dbReference type="Gene3D" id="3.30.450.40">
    <property type="match status" value="1"/>
</dbReference>
<dbReference type="InterPro" id="IPR003018">
    <property type="entry name" value="GAF"/>
</dbReference>
<dbReference type="InterPro" id="IPR029787">
    <property type="entry name" value="Nucleotide_cyclase"/>
</dbReference>
<dbReference type="InterPro" id="IPR000160">
    <property type="entry name" value="GGDEF_dom"/>
</dbReference>
<keyword evidence="1" id="KW-0472">Membrane</keyword>
<dbReference type="SUPFAM" id="SSF55785">
    <property type="entry name" value="PYP-like sensor domain (PAS domain)"/>
    <property type="match status" value="1"/>
</dbReference>
<dbReference type="PROSITE" id="PS50887">
    <property type="entry name" value="GGDEF"/>
    <property type="match status" value="1"/>
</dbReference>
<keyword evidence="5" id="KW-1185">Reference proteome</keyword>
<evidence type="ECO:0000256" key="1">
    <source>
        <dbReference type="SAM" id="Phobius"/>
    </source>
</evidence>
<dbReference type="InterPro" id="IPR000014">
    <property type="entry name" value="PAS"/>
</dbReference>
<feature type="domain" description="GGDEF" evidence="3">
    <location>
        <begin position="419"/>
        <end position="552"/>
    </location>
</feature>
<dbReference type="SMART" id="SM00267">
    <property type="entry name" value="GGDEF"/>
    <property type="match status" value="1"/>
</dbReference>
<dbReference type="SUPFAM" id="SSF141868">
    <property type="entry name" value="EAL domain-like"/>
    <property type="match status" value="1"/>
</dbReference>
<dbReference type="SMART" id="SM00052">
    <property type="entry name" value="EAL"/>
    <property type="match status" value="1"/>
</dbReference>
<dbReference type="CDD" id="cd00130">
    <property type="entry name" value="PAS"/>
    <property type="match status" value="1"/>
</dbReference>
<keyword evidence="1" id="KW-1133">Transmembrane helix</keyword>
<dbReference type="InterPro" id="IPR035965">
    <property type="entry name" value="PAS-like_dom_sf"/>
</dbReference>
<dbReference type="Pfam" id="PF00563">
    <property type="entry name" value="EAL"/>
    <property type="match status" value="1"/>
</dbReference>
<feature type="transmembrane region" description="Helical" evidence="1">
    <location>
        <begin position="6"/>
        <end position="24"/>
    </location>
</feature>
<dbReference type="InterPro" id="IPR029016">
    <property type="entry name" value="GAF-like_dom_sf"/>
</dbReference>
<dbReference type="CDD" id="cd01948">
    <property type="entry name" value="EAL"/>
    <property type="match status" value="1"/>
</dbReference>
<name>A0ABV4TTG2_9GAMM</name>
<dbReference type="PROSITE" id="PS50883">
    <property type="entry name" value="EAL"/>
    <property type="match status" value="1"/>
</dbReference>
<dbReference type="SUPFAM" id="SSF55073">
    <property type="entry name" value="Nucleotide cyclase"/>
    <property type="match status" value="1"/>
</dbReference>
<organism evidence="4 5">
    <name type="scientific">Thiohalorhabdus methylotrophus</name>
    <dbReference type="NCBI Taxonomy" id="3242694"/>
    <lineage>
        <taxon>Bacteria</taxon>
        <taxon>Pseudomonadati</taxon>
        <taxon>Pseudomonadota</taxon>
        <taxon>Gammaproteobacteria</taxon>
        <taxon>Thiohalorhabdales</taxon>
        <taxon>Thiohalorhabdaceae</taxon>
        <taxon>Thiohalorhabdus</taxon>
    </lineage>
</organism>
<reference evidence="4 5" key="1">
    <citation type="submission" date="2024-08" db="EMBL/GenBank/DDBJ databases">
        <title>Whole-genome sequencing of halo(alkali)philic microorganisms from hypersaline lakes.</title>
        <authorList>
            <person name="Sorokin D.Y."/>
            <person name="Merkel A.Y."/>
            <person name="Messina E."/>
            <person name="Yakimov M."/>
        </authorList>
    </citation>
    <scope>NUCLEOTIDE SEQUENCE [LARGE SCALE GENOMIC DNA]</scope>
    <source>
        <strain evidence="4 5">Cl-TMA</strain>
    </source>
</reference>
<dbReference type="InterPro" id="IPR043128">
    <property type="entry name" value="Rev_trsase/Diguanyl_cyclase"/>
</dbReference>
<evidence type="ECO:0000259" key="3">
    <source>
        <dbReference type="PROSITE" id="PS50887"/>
    </source>
</evidence>
<dbReference type="InterPro" id="IPR035919">
    <property type="entry name" value="EAL_sf"/>
</dbReference>
<dbReference type="Pfam" id="PF01590">
    <property type="entry name" value="GAF"/>
    <property type="match status" value="1"/>
</dbReference>
<dbReference type="SUPFAM" id="SSF55781">
    <property type="entry name" value="GAF domain-like"/>
    <property type="match status" value="1"/>
</dbReference>
<dbReference type="Pfam" id="PF00990">
    <property type="entry name" value="GGDEF"/>
    <property type="match status" value="1"/>
</dbReference>
<dbReference type="Proteomes" id="UP001575181">
    <property type="component" value="Unassembled WGS sequence"/>
</dbReference>
<proteinExistence type="predicted"/>
<evidence type="ECO:0000259" key="2">
    <source>
        <dbReference type="PROSITE" id="PS50883"/>
    </source>
</evidence>
<dbReference type="EMBL" id="JBGUAW010000002">
    <property type="protein sequence ID" value="MFA9459803.1"/>
    <property type="molecule type" value="Genomic_DNA"/>
</dbReference>